<comment type="caution">
    <text evidence="3">The sequence shown here is derived from an EMBL/GenBank/DDBJ whole genome shotgun (WGS) entry which is preliminary data.</text>
</comment>
<protein>
    <recommendedName>
        <fullName evidence="2">Peptidase C14 caspase domain-containing protein</fullName>
    </recommendedName>
</protein>
<dbReference type="SUPFAM" id="SSF52129">
    <property type="entry name" value="Caspase-like"/>
    <property type="match status" value="1"/>
</dbReference>
<dbReference type="GO" id="GO:0004197">
    <property type="term" value="F:cysteine-type endopeptidase activity"/>
    <property type="evidence" value="ECO:0007669"/>
    <property type="project" value="InterPro"/>
</dbReference>
<evidence type="ECO:0000256" key="1">
    <source>
        <dbReference type="SAM" id="MobiDB-lite"/>
    </source>
</evidence>
<evidence type="ECO:0000313" key="3">
    <source>
        <dbReference type="EMBL" id="CAF1239373.1"/>
    </source>
</evidence>
<evidence type="ECO:0000259" key="2">
    <source>
        <dbReference type="Pfam" id="PF00656"/>
    </source>
</evidence>
<feature type="domain" description="Peptidase C14 caspase" evidence="2">
    <location>
        <begin position="9"/>
        <end position="227"/>
    </location>
</feature>
<feature type="region of interest" description="Disordered" evidence="1">
    <location>
        <begin position="285"/>
        <end position="324"/>
    </location>
</feature>
<dbReference type="Gene3D" id="3.40.50.1460">
    <property type="match status" value="1"/>
</dbReference>
<reference evidence="3" key="1">
    <citation type="submission" date="2021-02" db="EMBL/GenBank/DDBJ databases">
        <authorList>
            <person name="Nowell W R."/>
        </authorList>
    </citation>
    <scope>NUCLEOTIDE SEQUENCE</scope>
</reference>
<dbReference type="InterPro" id="IPR011600">
    <property type="entry name" value="Pept_C14_caspase"/>
</dbReference>
<dbReference type="Proteomes" id="UP000663855">
    <property type="component" value="Unassembled WGS sequence"/>
</dbReference>
<accession>A0A814Z9J0</accession>
<feature type="compositionally biased region" description="Polar residues" evidence="1">
    <location>
        <begin position="288"/>
        <end position="307"/>
    </location>
</feature>
<evidence type="ECO:0000313" key="4">
    <source>
        <dbReference type="EMBL" id="CAF2127515.1"/>
    </source>
</evidence>
<dbReference type="PANTHER" id="PTHR22576">
    <property type="entry name" value="MUCOSA ASSOCIATED LYMPHOID TISSUE LYMPHOMA TRANSLOCATION PROTEIN 1/PARACASPASE"/>
    <property type="match status" value="1"/>
</dbReference>
<evidence type="ECO:0000313" key="5">
    <source>
        <dbReference type="Proteomes" id="UP000663855"/>
    </source>
</evidence>
<dbReference type="AlphaFoldDB" id="A0A814Z9J0"/>
<name>A0A814Z9J0_9BILA</name>
<dbReference type="InterPro" id="IPR052039">
    <property type="entry name" value="Caspase-related_regulators"/>
</dbReference>
<dbReference type="PANTHER" id="PTHR22576:SF37">
    <property type="entry name" value="MUCOSA-ASSOCIATED LYMPHOID TISSUE LYMPHOMA TRANSLOCATION PROTEIN 1"/>
    <property type="match status" value="1"/>
</dbReference>
<sequence>MSSSLTYQRKQAFIIGINDYVSSPLACCINDAEILKNTLESIEFTVKMQINPNLKVFHQTFKEFVAGIQPTDLILFYFTGHSKPYERENYLLMSGHVYDTNKPESSNMMDNTISIGHIMKVLVNKNPSATIYIFDCGRTCTNHKEFNAQPSLLSMKAPAKTLVAYSNCIRPGACSETGNGEHGYLMENLLKYIKNPNIDIEEMLRKVGRNIHTQTSGSKVLYQNSSLNQKIFLGSTDVQDTNGNTVDESSSSHISIGLNRSTRNLTKEQFQTQSEDIVRAASTDAVETKSSVQPSMCSQQKLTTASSLDDRTSESRAGKHTSKPVNRADEVIKLAGKLHNVASELQRAPLRPPEIALHLSDTYHLPIKEPIVKPYPSEIFVGPTSIPFDLQTLLEHLMHGLSPMNKEGPMSGKCIHETDQMKDFLTRNFGFHNIVGKCIVQGVQSFNLEALPSTMDPNTIIYFPCEGSSAFTMTVSEIQRWQNSFTVYADRDIPGMKKSFLQRALEGKSMNGREAFRMKFVVRISDCPVMMKFDAKILPRSLNDDWPNFIKLISMTGVDFAGRVHDVDDILAYITNWRNVFELDQVTGKIAVFDGRNFHPVKNHPPVLLNENLLLDHLKRMTRLRLRVCDREKVQIVVETGIGLGIFSGKHIRIDSQVRRLTAHALRCVITEEGATYTHIRAIVFALPIFSKTIGDIQIPDVYHDFVNEFHKSKYCGRIPVLIVDHDMHELAVAIACRGFRVSELNPADSHGVFGEYWQNYGPAVEEKLALTTLGLLVQHHLINRSVLDDSRYHII</sequence>
<dbReference type="Proteomes" id="UP000663824">
    <property type="component" value="Unassembled WGS sequence"/>
</dbReference>
<gene>
    <name evidence="3" type="ORF">CJN711_LOCUS13912</name>
    <name evidence="4" type="ORF">MBJ925_LOCUS27015</name>
</gene>
<proteinExistence type="predicted"/>
<dbReference type="Pfam" id="PF00656">
    <property type="entry name" value="Peptidase_C14"/>
    <property type="match status" value="1"/>
</dbReference>
<dbReference type="GO" id="GO:0006508">
    <property type="term" value="P:proteolysis"/>
    <property type="evidence" value="ECO:0007669"/>
    <property type="project" value="InterPro"/>
</dbReference>
<dbReference type="InterPro" id="IPR029030">
    <property type="entry name" value="Caspase-like_dom_sf"/>
</dbReference>
<feature type="compositionally biased region" description="Basic and acidic residues" evidence="1">
    <location>
        <begin position="308"/>
        <end position="317"/>
    </location>
</feature>
<organism evidence="3 5">
    <name type="scientific">Rotaria magnacalcarata</name>
    <dbReference type="NCBI Taxonomy" id="392030"/>
    <lineage>
        <taxon>Eukaryota</taxon>
        <taxon>Metazoa</taxon>
        <taxon>Spiralia</taxon>
        <taxon>Gnathifera</taxon>
        <taxon>Rotifera</taxon>
        <taxon>Eurotatoria</taxon>
        <taxon>Bdelloidea</taxon>
        <taxon>Philodinida</taxon>
        <taxon>Philodinidae</taxon>
        <taxon>Rotaria</taxon>
    </lineage>
</organism>
<dbReference type="EMBL" id="CAJNRE010014394">
    <property type="protein sequence ID" value="CAF2127515.1"/>
    <property type="molecule type" value="Genomic_DNA"/>
</dbReference>
<dbReference type="EMBL" id="CAJNOV010006223">
    <property type="protein sequence ID" value="CAF1239373.1"/>
    <property type="molecule type" value="Genomic_DNA"/>
</dbReference>